<name>A0A4P9XTZ8_9FUNG</name>
<dbReference type="PROSITE" id="PS51352">
    <property type="entry name" value="THIOREDOXIN_2"/>
    <property type="match status" value="1"/>
</dbReference>
<reference evidence="8" key="1">
    <citation type="journal article" date="2018" name="Nat. Microbiol.">
        <title>Leveraging single-cell genomics to expand the fungal tree of life.</title>
        <authorList>
            <person name="Ahrendt S.R."/>
            <person name="Quandt C.A."/>
            <person name="Ciobanu D."/>
            <person name="Clum A."/>
            <person name="Salamov A."/>
            <person name="Andreopoulos B."/>
            <person name="Cheng J.F."/>
            <person name="Woyke T."/>
            <person name="Pelin A."/>
            <person name="Henrissat B."/>
            <person name="Reynolds N.K."/>
            <person name="Benny G.L."/>
            <person name="Smith M.E."/>
            <person name="James T.Y."/>
            <person name="Grigoriev I.V."/>
        </authorList>
    </citation>
    <scope>NUCLEOTIDE SEQUENCE [LARGE SCALE GENOMIC DNA]</scope>
    <source>
        <strain evidence="8">RSA 1356</strain>
    </source>
</reference>
<dbReference type="OrthoDB" id="21221at2759"/>
<evidence type="ECO:0000256" key="2">
    <source>
        <dbReference type="ARBA" id="ARBA00022670"/>
    </source>
</evidence>
<evidence type="ECO:0000313" key="8">
    <source>
        <dbReference type="Proteomes" id="UP000271241"/>
    </source>
</evidence>
<keyword evidence="2" id="KW-0645">Protease</keyword>
<gene>
    <name evidence="7" type="ORF">THASP1DRAFT_13924</name>
</gene>
<dbReference type="STRING" id="78915.A0A4P9XTZ8"/>
<dbReference type="Pfam" id="PF08324">
    <property type="entry name" value="PUL"/>
    <property type="match status" value="1"/>
</dbReference>
<dbReference type="Gene3D" id="1.25.10.10">
    <property type="entry name" value="Leucine-rich Repeat Variant"/>
    <property type="match status" value="1"/>
</dbReference>
<evidence type="ECO:0000259" key="6">
    <source>
        <dbReference type="PROSITE" id="PS51858"/>
    </source>
</evidence>
<dbReference type="Gene3D" id="3.90.1720.30">
    <property type="entry name" value="PPPDE domains"/>
    <property type="match status" value="1"/>
</dbReference>
<feature type="domain" description="PPPDE" evidence="6">
    <location>
        <begin position="4"/>
        <end position="148"/>
    </location>
</feature>
<proteinExistence type="inferred from homology"/>
<dbReference type="GO" id="GO:0070646">
    <property type="term" value="P:protein modification by small protein removal"/>
    <property type="evidence" value="ECO:0007669"/>
    <property type="project" value="TreeGrafter"/>
</dbReference>
<dbReference type="CDD" id="cd02947">
    <property type="entry name" value="TRX_family"/>
    <property type="match status" value="1"/>
</dbReference>
<accession>A0A4P9XTZ8</accession>
<comment type="similarity">
    <text evidence="1">Belongs to the DeSI family.</text>
</comment>
<dbReference type="InterPro" id="IPR008580">
    <property type="entry name" value="PPPDE_dom"/>
</dbReference>
<keyword evidence="3" id="KW-0378">Hydrolase</keyword>
<dbReference type="InterPro" id="IPR013766">
    <property type="entry name" value="Thioredoxin_domain"/>
</dbReference>
<evidence type="ECO:0000313" key="7">
    <source>
        <dbReference type="EMBL" id="RKP09685.1"/>
    </source>
</evidence>
<dbReference type="SMART" id="SM01179">
    <property type="entry name" value="DUF862"/>
    <property type="match status" value="1"/>
</dbReference>
<dbReference type="PANTHER" id="PTHR12378:SF7">
    <property type="entry name" value="DESUMOYLATING ISOPEPTIDASE 1"/>
    <property type="match status" value="1"/>
</dbReference>
<dbReference type="InterPro" id="IPR013535">
    <property type="entry name" value="PUL_dom"/>
</dbReference>
<dbReference type="PANTHER" id="PTHR12378">
    <property type="entry name" value="DESUMOYLATING ISOPEPTIDASE"/>
    <property type="match status" value="1"/>
</dbReference>
<dbReference type="InterPro" id="IPR042266">
    <property type="entry name" value="PPPDE_sf"/>
</dbReference>
<dbReference type="Pfam" id="PF00085">
    <property type="entry name" value="Thioredoxin"/>
    <property type="match status" value="1"/>
</dbReference>
<dbReference type="Pfam" id="PF05903">
    <property type="entry name" value="Peptidase_C97"/>
    <property type="match status" value="1"/>
</dbReference>
<evidence type="ECO:0000256" key="3">
    <source>
        <dbReference type="ARBA" id="ARBA00022801"/>
    </source>
</evidence>
<dbReference type="EMBL" id="KZ992495">
    <property type="protein sequence ID" value="RKP09685.1"/>
    <property type="molecule type" value="Genomic_DNA"/>
</dbReference>
<evidence type="ECO:0000256" key="4">
    <source>
        <dbReference type="SAM" id="MobiDB-lite"/>
    </source>
</evidence>
<dbReference type="SUPFAM" id="SSF52833">
    <property type="entry name" value="Thioredoxin-like"/>
    <property type="match status" value="1"/>
</dbReference>
<dbReference type="PROSITE" id="PS51858">
    <property type="entry name" value="PPPDE"/>
    <property type="match status" value="1"/>
</dbReference>
<dbReference type="InterPro" id="IPR011989">
    <property type="entry name" value="ARM-like"/>
</dbReference>
<dbReference type="InterPro" id="IPR036249">
    <property type="entry name" value="Thioredoxin-like_sf"/>
</dbReference>
<dbReference type="GO" id="GO:0008233">
    <property type="term" value="F:peptidase activity"/>
    <property type="evidence" value="ECO:0007669"/>
    <property type="project" value="UniProtKB-KW"/>
</dbReference>
<organism evidence="7 8">
    <name type="scientific">Thamnocephalis sphaerospora</name>
    <dbReference type="NCBI Taxonomy" id="78915"/>
    <lineage>
        <taxon>Eukaryota</taxon>
        <taxon>Fungi</taxon>
        <taxon>Fungi incertae sedis</taxon>
        <taxon>Zoopagomycota</taxon>
        <taxon>Zoopagomycotina</taxon>
        <taxon>Zoopagomycetes</taxon>
        <taxon>Zoopagales</taxon>
        <taxon>Sigmoideomycetaceae</taxon>
        <taxon>Thamnocephalis</taxon>
    </lineage>
</organism>
<evidence type="ECO:0000256" key="1">
    <source>
        <dbReference type="ARBA" id="ARBA00008140"/>
    </source>
</evidence>
<dbReference type="AlphaFoldDB" id="A0A4P9XTZ8"/>
<keyword evidence="8" id="KW-1185">Reference proteome</keyword>
<dbReference type="Gene3D" id="3.40.30.10">
    <property type="entry name" value="Glutaredoxin"/>
    <property type="match status" value="1"/>
</dbReference>
<sequence length="684" mass="75695">MDGHPVKLYVYDLSRGMARAMSMPLTGRQIGGPAQRPWHTAVVVYGKEHYFGQGLQTAQPGVTPYGGPVEVVDMGITHLPEDVFSDYLASVRERFSPERYHLLDHNCNTFSNEAIQFLTGRAIPGYITNLPADFLQTPFGQQMRPFIETAFGPGGSALSTPTPPVPSDVPSQLSAERTTGPVLLHQARNLGDVNRLLSANRAVALYFTSQGCPPCRLIAPEFRRLMTEQEQAHTKPVVGVTVDTGVAFDVAATYQIRGTPTFMFFVDGQKTHEMVGASVSELTSSLNLLRFTAYPPHPHEQLDLPTLRRFSTAPVLFTALPKVEPMFTKLREFIDTAGNGAILSTGHEERLQALQAWLARWETAQKAGTAFTETPPAEWSVLTGMFLHHLLATLPIDKMFPVLDLVRLLLTTRPGRQHYASMQVLLSALHAATTSTEQAPIPKAFSLVALRCLPPVGQRDFGAMSPRTMITELLVHTLLAQDQATRRAAASLAFNVATRAWELRVGTEHGEGGAASDAARTHTQDDESWLVECASAMVEALREEQDEEIGKWLVAVIWAANCADTGNLQSTDLRVRWHALRCLARRDSASCCRSWRYRPWPRQSAKNWPSETRYSACWMSWPRSPVRRMHSPAGNVCHRCAINETRTTMISKVHARLIRTNGPCLLYFAECAPPSPTILGCTHV</sequence>
<feature type="region of interest" description="Disordered" evidence="4">
    <location>
        <begin position="154"/>
        <end position="174"/>
    </location>
</feature>
<dbReference type="Proteomes" id="UP000271241">
    <property type="component" value="Unassembled WGS sequence"/>
</dbReference>
<evidence type="ECO:0000259" key="5">
    <source>
        <dbReference type="PROSITE" id="PS51352"/>
    </source>
</evidence>
<dbReference type="GO" id="GO:0006508">
    <property type="term" value="P:proteolysis"/>
    <property type="evidence" value="ECO:0007669"/>
    <property type="project" value="UniProtKB-KW"/>
</dbReference>
<protein>
    <submittedName>
        <fullName evidence="7">PPPDE putative peptidase domain-containing protein</fullName>
    </submittedName>
</protein>
<feature type="domain" description="Thioredoxin" evidence="5">
    <location>
        <begin position="156"/>
        <end position="291"/>
    </location>
</feature>